<evidence type="ECO:0000256" key="2">
    <source>
        <dbReference type="ARBA" id="ARBA00023125"/>
    </source>
</evidence>
<sequence>MANYIEHSGIFISYFTPNETSCVPVAQNHSLTFLYGGEMEFDLLGKKHYAHKGDCVFLRRNHQAQFTKRSFEGEAYNGISICLSREVLHNYYNQHHNHFPTNIERTEIDLAVIPTTQRVKSFFDSLLPYWEQTPSEAFIQEAIHQTIHLLTTYNTSFYPILFDFSDPWKIDLMEFMNRNYQYPLSLTEFAKYTGRSLATFKRDFAKFSSLTPQKWLIQRRLKEAYHKIFNQHQKANEVYLEVGFKDITHFYHSFKEFYGIVPSIR</sequence>
<evidence type="ECO:0000256" key="3">
    <source>
        <dbReference type="ARBA" id="ARBA00023163"/>
    </source>
</evidence>
<evidence type="ECO:0000256" key="1">
    <source>
        <dbReference type="ARBA" id="ARBA00023015"/>
    </source>
</evidence>
<gene>
    <name evidence="5" type="ORF">HMPREF1977_2163</name>
</gene>
<name>E4MUV3_CAPOC</name>
<reference evidence="5 6" key="1">
    <citation type="submission" date="2010-10" db="EMBL/GenBank/DDBJ databases">
        <authorList>
            <person name="Muzny D."/>
            <person name="Qin X."/>
            <person name="Deng J."/>
            <person name="Jiang H."/>
            <person name="Liu Y."/>
            <person name="Qu J."/>
            <person name="Song X.-Z."/>
            <person name="Zhang L."/>
            <person name="Thornton R."/>
            <person name="Coyle M."/>
            <person name="Francisco L."/>
            <person name="Jackson L."/>
            <person name="Javaid M."/>
            <person name="Korchina V."/>
            <person name="Kovar C."/>
            <person name="Mata R."/>
            <person name="Mathew T."/>
            <person name="Ngo R."/>
            <person name="Nguyen L."/>
            <person name="Nguyen N."/>
            <person name="Okwuonu G."/>
            <person name="Ongeri F."/>
            <person name="Pham C."/>
            <person name="Simmons D."/>
            <person name="Wilczek-Boney K."/>
            <person name="Hale W."/>
            <person name="Jakkamsetti A."/>
            <person name="Pham P."/>
            <person name="Ruth R."/>
            <person name="San Lucas F."/>
            <person name="Warren J."/>
            <person name="Zhang J."/>
            <person name="Zhao Z."/>
            <person name="Zhou C."/>
            <person name="Zhu D."/>
            <person name="Lee S."/>
            <person name="Bess C."/>
            <person name="Blankenburg K."/>
            <person name="Forbes L."/>
            <person name="Fu Q."/>
            <person name="Gubbala S."/>
            <person name="Hirani K."/>
            <person name="Jayaseelan J.C."/>
            <person name="Lara F."/>
            <person name="Munidasa M."/>
            <person name="Palculict T."/>
            <person name="Patil S."/>
            <person name="Pu L.-L."/>
            <person name="Saada N."/>
            <person name="Tang L."/>
            <person name="Weissenberger G."/>
            <person name="Zhu Y."/>
            <person name="Hemphill L."/>
            <person name="Shang Y."/>
            <person name="Youmans B."/>
            <person name="Ayvaz T."/>
            <person name="Ross M."/>
            <person name="Santibanez J."/>
            <person name="Aqrawi P."/>
            <person name="Gross S."/>
            <person name="Joshi V."/>
            <person name="Fowler G."/>
            <person name="Nazareth L."/>
            <person name="Reid J."/>
            <person name="Worley K."/>
            <person name="Petrosino J."/>
            <person name="Highlander S."/>
            <person name="Gibbs R."/>
        </authorList>
    </citation>
    <scope>NUCLEOTIDE SEQUENCE [LARGE SCALE GENOMIC DNA]</scope>
    <source>
        <strain evidence="5 6">F0287</strain>
    </source>
</reference>
<accession>E4MUV3</accession>
<organism evidence="5 6">
    <name type="scientific">Capnocytophaga ochracea F0287</name>
    <dbReference type="NCBI Taxonomy" id="873517"/>
    <lineage>
        <taxon>Bacteria</taxon>
        <taxon>Pseudomonadati</taxon>
        <taxon>Bacteroidota</taxon>
        <taxon>Flavobacteriia</taxon>
        <taxon>Flavobacteriales</taxon>
        <taxon>Flavobacteriaceae</taxon>
        <taxon>Capnocytophaga</taxon>
    </lineage>
</organism>
<feature type="domain" description="HTH araC/xylS-type" evidence="4">
    <location>
        <begin position="170"/>
        <end position="265"/>
    </location>
</feature>
<dbReference type="InterPro" id="IPR050204">
    <property type="entry name" value="AraC_XylS_family_regulators"/>
</dbReference>
<dbReference type="Pfam" id="PF12833">
    <property type="entry name" value="HTH_18"/>
    <property type="match status" value="1"/>
</dbReference>
<evidence type="ECO:0000313" key="6">
    <source>
        <dbReference type="Proteomes" id="UP000005391"/>
    </source>
</evidence>
<dbReference type="EMBL" id="AEOH01000050">
    <property type="protein sequence ID" value="EFS96522.1"/>
    <property type="molecule type" value="Genomic_DNA"/>
</dbReference>
<dbReference type="Gene3D" id="1.10.10.60">
    <property type="entry name" value="Homeodomain-like"/>
    <property type="match status" value="1"/>
</dbReference>
<dbReference type="AlphaFoldDB" id="E4MUV3"/>
<dbReference type="Pfam" id="PF22200">
    <property type="entry name" value="ExsA_N"/>
    <property type="match status" value="1"/>
</dbReference>
<keyword evidence="1" id="KW-0805">Transcription regulation</keyword>
<dbReference type="InterPro" id="IPR018060">
    <property type="entry name" value="HTH_AraC"/>
</dbReference>
<keyword evidence="3" id="KW-0804">Transcription</keyword>
<dbReference type="GO" id="GO:0003700">
    <property type="term" value="F:DNA-binding transcription factor activity"/>
    <property type="evidence" value="ECO:0007669"/>
    <property type="project" value="InterPro"/>
</dbReference>
<dbReference type="InterPro" id="IPR009057">
    <property type="entry name" value="Homeodomain-like_sf"/>
</dbReference>
<dbReference type="Proteomes" id="UP000005391">
    <property type="component" value="Unassembled WGS sequence"/>
</dbReference>
<dbReference type="eggNOG" id="COG2207">
    <property type="taxonomic scope" value="Bacteria"/>
</dbReference>
<proteinExistence type="predicted"/>
<dbReference type="SMART" id="SM00342">
    <property type="entry name" value="HTH_ARAC"/>
    <property type="match status" value="1"/>
</dbReference>
<dbReference type="SUPFAM" id="SSF46689">
    <property type="entry name" value="Homeodomain-like"/>
    <property type="match status" value="2"/>
</dbReference>
<dbReference type="GO" id="GO:0043565">
    <property type="term" value="F:sequence-specific DNA binding"/>
    <property type="evidence" value="ECO:0007669"/>
    <property type="project" value="InterPro"/>
</dbReference>
<dbReference type="HOGENOM" id="CLU_073843_0_0_10"/>
<dbReference type="InterPro" id="IPR054015">
    <property type="entry name" value="ExsA-like_N"/>
</dbReference>
<dbReference type="PANTHER" id="PTHR46796">
    <property type="entry name" value="HTH-TYPE TRANSCRIPTIONAL ACTIVATOR RHAS-RELATED"/>
    <property type="match status" value="1"/>
</dbReference>
<dbReference type="PROSITE" id="PS01124">
    <property type="entry name" value="HTH_ARAC_FAMILY_2"/>
    <property type="match status" value="1"/>
</dbReference>
<evidence type="ECO:0000313" key="5">
    <source>
        <dbReference type="EMBL" id="EFS96522.1"/>
    </source>
</evidence>
<comment type="caution">
    <text evidence="5">The sequence shown here is derived from an EMBL/GenBank/DDBJ whole genome shotgun (WGS) entry which is preliminary data.</text>
</comment>
<evidence type="ECO:0000259" key="4">
    <source>
        <dbReference type="PROSITE" id="PS01124"/>
    </source>
</evidence>
<dbReference type="RefSeq" id="WP_002675231.1">
    <property type="nucleotide sequence ID" value="NZ_GL573160.1"/>
</dbReference>
<protein>
    <recommendedName>
        <fullName evidence="4">HTH araC/xylS-type domain-containing protein</fullName>
    </recommendedName>
</protein>
<keyword evidence="2" id="KW-0238">DNA-binding</keyword>